<name>A0AA39R6Y3_9LECA</name>
<feature type="compositionally biased region" description="Basic and acidic residues" evidence="1">
    <location>
        <begin position="468"/>
        <end position="480"/>
    </location>
</feature>
<gene>
    <name evidence="2" type="ORF">JMJ35_003050</name>
</gene>
<feature type="region of interest" description="Disordered" evidence="1">
    <location>
        <begin position="56"/>
        <end position="212"/>
    </location>
</feature>
<sequence>MAPIRCCGFGGSPSPEPEPLRLVESSQGRGRFALSSTASSAASIDVRPIQEIFASVSKDEGGYEAHTASGHDVPSRRELETPMHRKESSRRLHEVASKVRKRMSRDSSISRRSSKHKLSASKSNEDIERRSELKRALHQRVQSDLIEDLTTSDKSYDEDAVPIKTPQTSWGRHEGSVKISPRDLSKALAKSGSHSSYAERSQRDPSQTYGSKNTAVALSRMLTQRASHLTDEFEDHVANRVSDGLKRGDTKKYVFEEEDTPKRIPGSCLSSSVTRSNTVVRMPPSGKPLGKGFTDLSFLDAVGAPASPDLLPPHSNSISELEAREDLRLSFSKRDKATLPVNPDNAHTTSVSNATQPVIYDTKIRPASEQWLHGASRLLSPRVHSKQTSHQQSQDNEYSHHCDPEDEEMVFGGIDGDDDSPPESAYYNAKTRASSDGDEPGHRYNIYVPKQLVSKSLLPATSLPQLQEPRRDRSYTSEESSKLFSVIQRRQLSSEMVTSRIPMAWEIHRPRAVSSVYSSQPESRLSSRRDSLVQFNSLSDRVQQYKDYNSHDGIISVPATRLRPVDVERLEHQTSDPSFHSSNESLTKRELAAAERRISSIHRANTLPKSSRFKEELDQISAELTLTNPARRRFSNLDGSTDLRSRSISAPRSLQSLSLNDEATSVWEKAVREHTRLSLSPSKSLSRLSINNENTSAWEKALREHALEDAALKHTRLGSYSPDFLGDTEIGPKDEHISRKPSTRPSLYRNQAHLSVEADHGPQLQARLAAYKLPTFHYTSKKKRPMINEVKRSSSAYPIGSWSRYPSHSRPERSSSPAGVEDQVFARDFADMTPISSQNPSPNSKLDPKKRKKSMNFGKHMLSHLSRLYKSQSQDLQRRLANEARGNRSSISEGGRLEYPELELLGRISPPLPSPDIATKVAMEERVQSEIKQALQGGKDAKEWSKLYDDCVVPPPPSEMGNSPIRSPVDSLVTSPMVTPMRSSEAIGPRDVYVRSGDGDGVRDSRRPGSRSSELRASTLDFKKSLELHEGLARERMLGFMERMSA</sequence>
<organism evidence="2 3">
    <name type="scientific">Cladonia borealis</name>
    <dbReference type="NCBI Taxonomy" id="184061"/>
    <lineage>
        <taxon>Eukaryota</taxon>
        <taxon>Fungi</taxon>
        <taxon>Dikarya</taxon>
        <taxon>Ascomycota</taxon>
        <taxon>Pezizomycotina</taxon>
        <taxon>Lecanoromycetes</taxon>
        <taxon>OSLEUM clade</taxon>
        <taxon>Lecanoromycetidae</taxon>
        <taxon>Lecanorales</taxon>
        <taxon>Lecanorineae</taxon>
        <taxon>Cladoniaceae</taxon>
        <taxon>Cladonia</taxon>
    </lineage>
</organism>
<feature type="region of interest" description="Disordered" evidence="1">
    <location>
        <begin position="1"/>
        <end position="22"/>
    </location>
</feature>
<evidence type="ECO:0000313" key="2">
    <source>
        <dbReference type="EMBL" id="KAK0514433.1"/>
    </source>
</evidence>
<keyword evidence="3" id="KW-1185">Reference proteome</keyword>
<protein>
    <submittedName>
        <fullName evidence="2">Uncharacterized protein</fullName>
    </submittedName>
</protein>
<feature type="compositionally biased region" description="Basic and acidic residues" evidence="1">
    <location>
        <begin position="997"/>
        <end position="1007"/>
    </location>
</feature>
<feature type="region of interest" description="Disordered" evidence="1">
    <location>
        <begin position="460"/>
        <end position="480"/>
    </location>
</feature>
<feature type="compositionally biased region" description="Polar residues" evidence="1">
    <location>
        <begin position="386"/>
        <end position="396"/>
    </location>
</feature>
<accession>A0AA39R6Y3</accession>
<feature type="region of interest" description="Disordered" evidence="1">
    <location>
        <begin position="798"/>
        <end position="820"/>
    </location>
</feature>
<feature type="region of interest" description="Disordered" evidence="1">
    <location>
        <begin position="334"/>
        <end position="354"/>
    </location>
</feature>
<evidence type="ECO:0000313" key="3">
    <source>
        <dbReference type="Proteomes" id="UP001166286"/>
    </source>
</evidence>
<feature type="compositionally biased region" description="Basic and acidic residues" evidence="1">
    <location>
        <begin position="123"/>
        <end position="135"/>
    </location>
</feature>
<feature type="region of interest" description="Disordered" evidence="1">
    <location>
        <begin position="382"/>
        <end position="441"/>
    </location>
</feature>
<evidence type="ECO:0000256" key="1">
    <source>
        <dbReference type="SAM" id="MobiDB-lite"/>
    </source>
</evidence>
<reference evidence="2" key="1">
    <citation type="submission" date="2023-03" db="EMBL/GenBank/DDBJ databases">
        <title>Complete genome of Cladonia borealis.</title>
        <authorList>
            <person name="Park H."/>
        </authorList>
    </citation>
    <scope>NUCLEOTIDE SEQUENCE</scope>
    <source>
        <strain evidence="2">ANT050790</strain>
    </source>
</reference>
<feature type="region of interest" description="Disordered" evidence="1">
    <location>
        <begin position="832"/>
        <end position="852"/>
    </location>
</feature>
<dbReference type="EMBL" id="JAFEKC020000005">
    <property type="protein sequence ID" value="KAK0514433.1"/>
    <property type="molecule type" value="Genomic_DNA"/>
</dbReference>
<feature type="compositionally biased region" description="Basic and acidic residues" evidence="1">
    <location>
        <begin position="171"/>
        <end position="185"/>
    </location>
</feature>
<feature type="compositionally biased region" description="Polar residues" evidence="1">
    <location>
        <begin position="192"/>
        <end position="212"/>
    </location>
</feature>
<dbReference type="Proteomes" id="UP001166286">
    <property type="component" value="Unassembled WGS sequence"/>
</dbReference>
<dbReference type="AlphaFoldDB" id="A0AA39R6Y3"/>
<feature type="compositionally biased region" description="Basic and acidic residues" evidence="1">
    <location>
        <begin position="73"/>
        <end position="97"/>
    </location>
</feature>
<feature type="compositionally biased region" description="Polar residues" evidence="1">
    <location>
        <begin position="345"/>
        <end position="354"/>
    </location>
</feature>
<feature type="region of interest" description="Disordered" evidence="1">
    <location>
        <begin position="980"/>
        <end position="1016"/>
    </location>
</feature>
<proteinExistence type="predicted"/>
<comment type="caution">
    <text evidence="2">The sequence shown here is derived from an EMBL/GenBank/DDBJ whole genome shotgun (WGS) entry which is preliminary data.</text>
</comment>
<feature type="compositionally biased region" description="Polar residues" evidence="1">
    <location>
        <begin position="834"/>
        <end position="844"/>
    </location>
</feature>
<feature type="compositionally biased region" description="Acidic residues" evidence="1">
    <location>
        <begin position="404"/>
        <end position="421"/>
    </location>
</feature>